<geneLocation type="chloroplast" evidence="2"/>
<dbReference type="AlphaFoldDB" id="A0A6B9QH17"/>
<name>A0A6B9QH17_9MAGN</name>
<protein>
    <submittedName>
        <fullName evidence="2">Ribosomal protein S15</fullName>
    </submittedName>
</protein>
<keyword evidence="2" id="KW-0687">Ribonucleoprotein</keyword>
<keyword evidence="2" id="KW-0689">Ribosomal protein</keyword>
<keyword evidence="2" id="KW-0150">Chloroplast</keyword>
<proteinExistence type="predicted"/>
<accession>A0A6B9QH17</accession>
<gene>
    <name evidence="2" type="primary">rps15</name>
</gene>
<evidence type="ECO:0000256" key="1">
    <source>
        <dbReference type="SAM" id="Phobius"/>
    </source>
</evidence>
<keyword evidence="1" id="KW-0812">Transmembrane</keyword>
<dbReference type="GO" id="GO:0005840">
    <property type="term" value="C:ribosome"/>
    <property type="evidence" value="ECO:0007669"/>
    <property type="project" value="UniProtKB-KW"/>
</dbReference>
<evidence type="ECO:0000313" key="2">
    <source>
        <dbReference type="EMBL" id="QHE65887.1"/>
    </source>
</evidence>
<keyword evidence="2" id="KW-0934">Plastid</keyword>
<feature type="transmembrane region" description="Helical" evidence="1">
    <location>
        <begin position="20"/>
        <end position="40"/>
    </location>
</feature>
<sequence length="219" mass="24834">MKLMEPNNHPNRPFFKFLLNWLIGTFSLAISLSVVSTIWVSRGGGFSLSTTRKLPQNRLTEYVLLLKTKDSSLLNTNTKDLVEPHPLYQVKMKRKRGTPVSYNVASRPFPSKNMGDPLPGYAATRDDGTWREADSLFSVDFLFTKKTQNASDTPESIIEENLLERLSDRSRRPGTADSSAFYAFLLETTLVEHRLLENRSDPLPVSAGDKLDIRELKTR</sequence>
<keyword evidence="1" id="KW-1133">Transmembrane helix</keyword>
<dbReference type="EMBL" id="MK713939">
    <property type="protein sequence ID" value="QHE65887.1"/>
    <property type="molecule type" value="Genomic_DNA"/>
</dbReference>
<keyword evidence="1" id="KW-0472">Membrane</keyword>
<organism evidence="2">
    <name type="scientific">Corydalis trisecta</name>
    <dbReference type="NCBI Taxonomy" id="2682942"/>
    <lineage>
        <taxon>Eukaryota</taxon>
        <taxon>Viridiplantae</taxon>
        <taxon>Streptophyta</taxon>
        <taxon>Embryophyta</taxon>
        <taxon>Tracheophyta</taxon>
        <taxon>Spermatophyta</taxon>
        <taxon>Magnoliopsida</taxon>
        <taxon>Ranunculales</taxon>
        <taxon>Papaveraceae</taxon>
        <taxon>Fumarioideae</taxon>
        <taxon>Corydalis</taxon>
    </lineage>
</organism>
<reference evidence="2" key="1">
    <citation type="journal article" date="2019" name="Mitochondrial DNA Part B Resour">
        <title>Complete chloroplast genome of a Chinese endemic species Corydalis trisecta Franch. (Papaveraceae).</title>
        <authorList>
            <person name="Kanwal N."/>
            <person name="Zhang X."/>
            <person name="Afzal N."/>
            <person name="Yang J."/>
            <person name="Li Z."/>
            <person name="Zhao G."/>
        </authorList>
    </citation>
    <scope>NUCLEOTIDE SEQUENCE</scope>
</reference>